<evidence type="ECO:0000313" key="3">
    <source>
        <dbReference type="Proteomes" id="UP000077248"/>
    </source>
</evidence>
<accession>A0A177DFE1</accession>
<protein>
    <submittedName>
        <fullName evidence="2">Uncharacterized protein</fullName>
    </submittedName>
</protein>
<feature type="region of interest" description="Disordered" evidence="1">
    <location>
        <begin position="1"/>
        <end position="30"/>
    </location>
</feature>
<gene>
    <name evidence="2" type="ORF">CC77DRAFT_994440</name>
</gene>
<evidence type="ECO:0000313" key="2">
    <source>
        <dbReference type="EMBL" id="OAG17880.1"/>
    </source>
</evidence>
<dbReference type="EMBL" id="KV441485">
    <property type="protein sequence ID" value="OAG17880.1"/>
    <property type="molecule type" value="Genomic_DNA"/>
</dbReference>
<proteinExistence type="predicted"/>
<sequence>MFQFTSLVSNPFALRSTPPESPPEPPIVSEEAATAPDPFPFLRLPLELREQIYSIYFSPADHLVKSTELEAKGFFGGVYQWDFDVLRVNKQVYEEAKKVWRRENVFVKVATPWPSAGMYRVYLMATEGVPELLEHTATTLMNHISSEGLVPIVCTDARADAFTSYHAVVQITAPFHGVVPEHMVVMLVDDLHLFTKTWYYSALSYPMLNERLSTTFVLRNPYAEYNDEKEGTAEAQEEQEGLGIPISLQRKLLLPFEHVKGLHGTSIHGYSPTVREELARLQAKPVPTLRESVESATDFMLAGDAALASSSNADTNKAALQALELYRKAFHAIHILIHGRTRRVLADDFFHDSITSGRYAGQTGITIRVVLRLKLVSRTVAAYNKLGQWGEAAFWGFRTVQILQESFNTDFEHFLTDFIEGSDSGLVYVRAGIAFWHMEKDKEAWLGELISYADEPVAESGRLWAAARRFVKPAARADVRKELQDHGVPQTMINLFSDVATREEAVESTVADDGSSTSEE</sequence>
<evidence type="ECO:0000256" key="1">
    <source>
        <dbReference type="SAM" id="MobiDB-lite"/>
    </source>
</evidence>
<keyword evidence="3" id="KW-1185">Reference proteome</keyword>
<dbReference type="Proteomes" id="UP000077248">
    <property type="component" value="Unassembled WGS sequence"/>
</dbReference>
<dbReference type="OMA" id="KAFHAIH"/>
<dbReference type="KEGG" id="aalt:CC77DRAFT_994440"/>
<dbReference type="RefSeq" id="XP_018383301.1">
    <property type="nucleotide sequence ID" value="XM_018536446.1"/>
</dbReference>
<dbReference type="AlphaFoldDB" id="A0A177DFE1"/>
<dbReference type="GeneID" id="29122040"/>
<dbReference type="VEuPathDB" id="FungiDB:CC77DRAFT_994440"/>
<reference evidence="2 3" key="1">
    <citation type="submission" date="2016-05" db="EMBL/GenBank/DDBJ databases">
        <title>Comparative analysis of secretome profiles of manganese(II)-oxidizing ascomycete fungi.</title>
        <authorList>
            <consortium name="DOE Joint Genome Institute"/>
            <person name="Zeiner C.A."/>
            <person name="Purvine S.O."/>
            <person name="Zink E.M."/>
            <person name="Wu S."/>
            <person name="Pasa-Tolic L."/>
            <person name="Chaput D.L."/>
            <person name="Haridas S."/>
            <person name="Grigoriev I.V."/>
            <person name="Santelli C.M."/>
            <person name="Hansel C.M."/>
        </authorList>
    </citation>
    <scope>NUCLEOTIDE SEQUENCE [LARGE SCALE GENOMIC DNA]</scope>
    <source>
        <strain evidence="2 3">SRC1lrK2f</strain>
    </source>
</reference>
<organism evidence="2 3">
    <name type="scientific">Alternaria alternata</name>
    <name type="common">Alternaria rot fungus</name>
    <name type="synonym">Torula alternata</name>
    <dbReference type="NCBI Taxonomy" id="5599"/>
    <lineage>
        <taxon>Eukaryota</taxon>
        <taxon>Fungi</taxon>
        <taxon>Dikarya</taxon>
        <taxon>Ascomycota</taxon>
        <taxon>Pezizomycotina</taxon>
        <taxon>Dothideomycetes</taxon>
        <taxon>Pleosporomycetidae</taxon>
        <taxon>Pleosporales</taxon>
        <taxon>Pleosporineae</taxon>
        <taxon>Pleosporaceae</taxon>
        <taxon>Alternaria</taxon>
        <taxon>Alternaria sect. Alternaria</taxon>
        <taxon>Alternaria alternata complex</taxon>
    </lineage>
</organism>
<name>A0A177DFE1_ALTAL</name>
<dbReference type="STRING" id="5599.A0A177DFE1"/>